<dbReference type="AlphaFoldDB" id="A0A2M7V6L8"/>
<evidence type="ECO:0000313" key="3">
    <source>
        <dbReference type="Proteomes" id="UP000228568"/>
    </source>
</evidence>
<gene>
    <name evidence="2" type="ORF">COX81_03750</name>
</gene>
<keyword evidence="1" id="KW-0812">Transmembrane</keyword>
<sequence>MHKPECGFWRCGNSIGLFLSLLFIVCFVWYFVHPVEQTMHLQMFRLSYVGFSGMNIQSFISGLFQTYICGYVGVGLWILVGCCFKKRTDCHKE</sequence>
<keyword evidence="1" id="KW-1133">Transmembrane helix</keyword>
<comment type="caution">
    <text evidence="2">The sequence shown here is derived from an EMBL/GenBank/DDBJ whole genome shotgun (WGS) entry which is preliminary data.</text>
</comment>
<organism evidence="2 3">
    <name type="scientific">Candidatus Magasanikbacteria bacterium CG_4_10_14_0_2_um_filter_37_12</name>
    <dbReference type="NCBI Taxonomy" id="1974637"/>
    <lineage>
        <taxon>Bacteria</taxon>
        <taxon>Candidatus Magasanikiibacteriota</taxon>
    </lineage>
</organism>
<protein>
    <submittedName>
        <fullName evidence="2">Uncharacterized protein</fullName>
    </submittedName>
</protein>
<feature type="transmembrane region" description="Helical" evidence="1">
    <location>
        <begin position="64"/>
        <end position="84"/>
    </location>
</feature>
<name>A0A2M7V6L8_9BACT</name>
<keyword evidence="1" id="KW-0472">Membrane</keyword>
<proteinExistence type="predicted"/>
<evidence type="ECO:0000313" key="2">
    <source>
        <dbReference type="EMBL" id="PIZ94320.1"/>
    </source>
</evidence>
<dbReference type="EMBL" id="PFPK01000046">
    <property type="protein sequence ID" value="PIZ94320.1"/>
    <property type="molecule type" value="Genomic_DNA"/>
</dbReference>
<evidence type="ECO:0000256" key="1">
    <source>
        <dbReference type="SAM" id="Phobius"/>
    </source>
</evidence>
<dbReference type="Proteomes" id="UP000228568">
    <property type="component" value="Unassembled WGS sequence"/>
</dbReference>
<reference evidence="3" key="1">
    <citation type="submission" date="2017-09" db="EMBL/GenBank/DDBJ databases">
        <title>Depth-based differentiation of microbial function through sediment-hosted aquifers and enrichment of novel symbionts in the deep terrestrial subsurface.</title>
        <authorList>
            <person name="Probst A.J."/>
            <person name="Ladd B."/>
            <person name="Jarett J.K."/>
            <person name="Geller-Mcgrath D.E."/>
            <person name="Sieber C.M.K."/>
            <person name="Emerson J.B."/>
            <person name="Anantharaman K."/>
            <person name="Thomas B.C."/>
            <person name="Malmstrom R."/>
            <person name="Stieglmeier M."/>
            <person name="Klingl A."/>
            <person name="Woyke T."/>
            <person name="Ryan C.M."/>
            <person name="Banfield J.F."/>
        </authorList>
    </citation>
    <scope>NUCLEOTIDE SEQUENCE [LARGE SCALE GENOMIC DNA]</scope>
</reference>
<accession>A0A2M7V6L8</accession>
<feature type="transmembrane region" description="Helical" evidence="1">
    <location>
        <begin position="12"/>
        <end position="32"/>
    </location>
</feature>